<dbReference type="EMBL" id="CP061172">
    <property type="protein sequence ID" value="QNR68010.1"/>
    <property type="molecule type" value="Genomic_DNA"/>
</dbReference>
<dbReference type="PANTHER" id="PTHR34580:SF9">
    <property type="entry name" value="SLL5097 PROTEIN"/>
    <property type="match status" value="1"/>
</dbReference>
<dbReference type="InterPro" id="IPR026881">
    <property type="entry name" value="WYL_dom"/>
</dbReference>
<dbReference type="InterPro" id="IPR057727">
    <property type="entry name" value="WCX_dom"/>
</dbReference>
<dbReference type="SMART" id="SM00420">
    <property type="entry name" value="HTH_DEOR"/>
    <property type="match status" value="1"/>
</dbReference>
<dbReference type="Proteomes" id="UP000516384">
    <property type="component" value="Chromosome"/>
</dbReference>
<dbReference type="Pfam" id="PF13280">
    <property type="entry name" value="WYL"/>
    <property type="match status" value="1"/>
</dbReference>
<dbReference type="InterPro" id="IPR001034">
    <property type="entry name" value="DeoR_HTH"/>
</dbReference>
<accession>A0A7H0YAA2</accession>
<dbReference type="PANTHER" id="PTHR34580">
    <property type="match status" value="1"/>
</dbReference>
<dbReference type="Pfam" id="PF08279">
    <property type="entry name" value="HTH_11"/>
    <property type="match status" value="1"/>
</dbReference>
<evidence type="ECO:0000256" key="1">
    <source>
        <dbReference type="ARBA" id="ARBA00023015"/>
    </source>
</evidence>
<dbReference type="PROSITE" id="PS51000">
    <property type="entry name" value="HTH_DEOR_2"/>
    <property type="match status" value="1"/>
</dbReference>
<dbReference type="PROSITE" id="PS52050">
    <property type="entry name" value="WYL"/>
    <property type="match status" value="1"/>
</dbReference>
<dbReference type="RefSeq" id="WP_190298526.1">
    <property type="nucleotide sequence ID" value="NZ_CP061172.1"/>
</dbReference>
<feature type="domain" description="HTH deoR-type" evidence="3">
    <location>
        <begin position="1"/>
        <end position="60"/>
    </location>
</feature>
<dbReference type="AlphaFoldDB" id="A0A7H0YAA2"/>
<gene>
    <name evidence="4" type="ORF">IAQ67_02515</name>
</gene>
<dbReference type="InterPro" id="IPR051534">
    <property type="entry name" value="CBASS_pafABC_assoc_protein"/>
</dbReference>
<dbReference type="Gene3D" id="1.10.10.10">
    <property type="entry name" value="Winged helix-like DNA-binding domain superfamily/Winged helix DNA-binding domain"/>
    <property type="match status" value="1"/>
</dbReference>
<keyword evidence="2" id="KW-0804">Transcription</keyword>
<dbReference type="InterPro" id="IPR036388">
    <property type="entry name" value="WH-like_DNA-bd_sf"/>
</dbReference>
<sequence length="317" mass="36919">MNERRIALMRILDSRKKYTARELAERFGVSVRTIQRDLDYLQQTGLPLYTEMGPHGGYRALPNRLLPPLHLARDEALGLFLMLQLLENIPDIPFGSVRGHLSEHYYAELPQDVQDSIDQLKEYISFRMLPTHAESPYTSIILEAALNKRRVNMHYRSASGEKWTEVYPIGLYFDHGYWYMPAHSRDRIILYRSDRVITITMLDETLDSLPTLQEWLASEDSRIGIPSKIKFTALGARLAGSDALFQNVFHQEGQDQEWHGYIPVEEFRYVSRLLLKYGPEAEVIYPKELRMRVKELLQDSLNPYLKDAKADDEEKDN</sequence>
<dbReference type="SUPFAM" id="SSF46785">
    <property type="entry name" value="Winged helix' DNA-binding domain"/>
    <property type="match status" value="1"/>
</dbReference>
<evidence type="ECO:0000259" key="3">
    <source>
        <dbReference type="PROSITE" id="PS51000"/>
    </source>
</evidence>
<proteinExistence type="predicted"/>
<evidence type="ECO:0000313" key="5">
    <source>
        <dbReference type="Proteomes" id="UP000516384"/>
    </source>
</evidence>
<dbReference type="GO" id="GO:0003700">
    <property type="term" value="F:DNA-binding transcription factor activity"/>
    <property type="evidence" value="ECO:0007669"/>
    <property type="project" value="InterPro"/>
</dbReference>
<dbReference type="InterPro" id="IPR028349">
    <property type="entry name" value="PafC-like"/>
</dbReference>
<dbReference type="PIRSF" id="PIRSF016838">
    <property type="entry name" value="PafC"/>
    <property type="match status" value="1"/>
</dbReference>
<organism evidence="4 5">
    <name type="scientific">Paenibacillus peoriae</name>
    <dbReference type="NCBI Taxonomy" id="59893"/>
    <lineage>
        <taxon>Bacteria</taxon>
        <taxon>Bacillati</taxon>
        <taxon>Bacillota</taxon>
        <taxon>Bacilli</taxon>
        <taxon>Bacillales</taxon>
        <taxon>Paenibacillaceae</taxon>
        <taxon>Paenibacillus</taxon>
    </lineage>
</organism>
<evidence type="ECO:0000256" key="2">
    <source>
        <dbReference type="ARBA" id="ARBA00023163"/>
    </source>
</evidence>
<dbReference type="Pfam" id="PF25583">
    <property type="entry name" value="WCX"/>
    <property type="match status" value="1"/>
</dbReference>
<evidence type="ECO:0000313" key="4">
    <source>
        <dbReference type="EMBL" id="QNR68010.1"/>
    </source>
</evidence>
<dbReference type="InterPro" id="IPR036390">
    <property type="entry name" value="WH_DNA-bd_sf"/>
</dbReference>
<name>A0A7H0YAA2_9BACL</name>
<keyword evidence="1" id="KW-0805">Transcription regulation</keyword>
<dbReference type="InterPro" id="IPR013196">
    <property type="entry name" value="HTH_11"/>
</dbReference>
<reference evidence="4 5" key="1">
    <citation type="submission" date="2020-09" db="EMBL/GenBank/DDBJ databases">
        <title>Characterization of Paenibacillus peoriae strain ZF390 with broad-spectrum antimicrobial activity as a potential biocontrol agent.</title>
        <authorList>
            <person name="Li L."/>
            <person name="Zhao Y."/>
            <person name="Li B."/>
            <person name="Xie X."/>
        </authorList>
    </citation>
    <scope>NUCLEOTIDE SEQUENCE [LARGE SCALE GENOMIC DNA]</scope>
    <source>
        <strain evidence="4 5">ZF390</strain>
    </source>
</reference>
<protein>
    <submittedName>
        <fullName evidence="4">YafY family transcriptional regulator</fullName>
    </submittedName>
</protein>